<protein>
    <submittedName>
        <fullName evidence="2">Uncharacterized protein</fullName>
    </submittedName>
</protein>
<dbReference type="EMBL" id="JAZDWU010000003">
    <property type="protein sequence ID" value="KAL0008668.1"/>
    <property type="molecule type" value="Genomic_DNA"/>
</dbReference>
<evidence type="ECO:0000313" key="3">
    <source>
        <dbReference type="Proteomes" id="UP001459277"/>
    </source>
</evidence>
<comment type="caution">
    <text evidence="2">The sequence shown here is derived from an EMBL/GenBank/DDBJ whole genome shotgun (WGS) entry which is preliminary data.</text>
</comment>
<proteinExistence type="predicted"/>
<keyword evidence="3" id="KW-1185">Reference proteome</keyword>
<accession>A0AAW2DG49</accession>
<dbReference type="Proteomes" id="UP001459277">
    <property type="component" value="Unassembled WGS sequence"/>
</dbReference>
<keyword evidence="1" id="KW-0812">Transmembrane</keyword>
<reference evidence="2 3" key="1">
    <citation type="submission" date="2024-01" db="EMBL/GenBank/DDBJ databases">
        <title>A telomere-to-telomere, gap-free genome of sweet tea (Lithocarpus litseifolius).</title>
        <authorList>
            <person name="Zhou J."/>
        </authorList>
    </citation>
    <scope>NUCLEOTIDE SEQUENCE [LARGE SCALE GENOMIC DNA]</scope>
    <source>
        <strain evidence="2">Zhou-2022a</strain>
        <tissue evidence="2">Leaf</tissue>
    </source>
</reference>
<evidence type="ECO:0000256" key="1">
    <source>
        <dbReference type="SAM" id="Phobius"/>
    </source>
</evidence>
<name>A0AAW2DG49_9ROSI</name>
<gene>
    <name evidence="2" type="ORF">SO802_010170</name>
</gene>
<keyword evidence="1" id="KW-0472">Membrane</keyword>
<dbReference type="AlphaFoldDB" id="A0AAW2DG49"/>
<feature type="transmembrane region" description="Helical" evidence="1">
    <location>
        <begin position="213"/>
        <end position="233"/>
    </location>
</feature>
<sequence>MSGEGEVRSSELETSLSLSEDHRALEVTSLSTPYKAWDVCCTLKEKDEGRIRNRFQFPSSVKVRIPDGDDRACHSYADKVCLYGANFVSGLRFPIHPFLRELFSHLLLALAQLVLNSWRIIICCWETSPGEDSSEAPKLLRSWGTPVSVCPRLKRQYHPRLEKVKEHLETFKDFDELISPQSLFLHFLGLEPSSKVRKNIEIIKKSKYANLFLARKLSLLGIIVFFFFSFLGITTRFSKAKLAEVQEKKAKAGLTSGLLTRKCQRKSEPSKDDPVVTSSVAKSQDCHLASPTSSLELIISPSGGSKAKATSKASIASFWEDAGTTVQKAQDTISMEDLELLMGKSPHELMSSHVHKLIQISALVDESKKDKDHLTVLEKSIDTKKAFSRLKDKQVYEALSKVEKASIKAVEKFKVSDEFSDKLCDYYMKAFELFKKYLAKHHPELDFSNLDVEVVDKEVLADRQFAEGFGEGGEVVAISEAVNVDPSSSILP</sequence>
<evidence type="ECO:0000313" key="2">
    <source>
        <dbReference type="EMBL" id="KAL0008668.1"/>
    </source>
</evidence>
<organism evidence="2 3">
    <name type="scientific">Lithocarpus litseifolius</name>
    <dbReference type="NCBI Taxonomy" id="425828"/>
    <lineage>
        <taxon>Eukaryota</taxon>
        <taxon>Viridiplantae</taxon>
        <taxon>Streptophyta</taxon>
        <taxon>Embryophyta</taxon>
        <taxon>Tracheophyta</taxon>
        <taxon>Spermatophyta</taxon>
        <taxon>Magnoliopsida</taxon>
        <taxon>eudicotyledons</taxon>
        <taxon>Gunneridae</taxon>
        <taxon>Pentapetalae</taxon>
        <taxon>rosids</taxon>
        <taxon>fabids</taxon>
        <taxon>Fagales</taxon>
        <taxon>Fagaceae</taxon>
        <taxon>Lithocarpus</taxon>
    </lineage>
</organism>
<keyword evidence="1" id="KW-1133">Transmembrane helix</keyword>